<reference evidence="8" key="1">
    <citation type="submission" date="2017-02" db="EMBL/GenBank/DDBJ databases">
        <authorList>
            <person name="Varghese N."/>
            <person name="Submissions S."/>
        </authorList>
    </citation>
    <scope>NUCLEOTIDE SEQUENCE [LARGE SCALE GENOMIC DNA]</scope>
    <source>
        <strain evidence="8">ATCC 27094</strain>
    </source>
</reference>
<dbReference type="STRING" id="225324.SAMN02745126_01534"/>
<evidence type="ECO:0000256" key="2">
    <source>
        <dbReference type="ARBA" id="ARBA00022692"/>
    </source>
</evidence>
<feature type="transmembrane region" description="Helical" evidence="5">
    <location>
        <begin position="157"/>
        <end position="178"/>
    </location>
</feature>
<sequence length="188" mass="20106">MAILILGLVIFLGIHTLTTLRGPRAALIGRLGENGYKGLYSLMAAIGLALIIWGFGRYRAEGLIAVWNPPLALRHLTMLLVWIAFVSLAAAYSPAGKIKGWLRHPMLVGVKAWALGHLLVNGDLGGMILFGAFLLWAGYDRIAVKQRGDEGAPRSGFTLGDGIAIVVGTVAYVAMIWLHPVLIGVSVI</sequence>
<evidence type="ECO:0000256" key="4">
    <source>
        <dbReference type="ARBA" id="ARBA00023136"/>
    </source>
</evidence>
<evidence type="ECO:0000313" key="7">
    <source>
        <dbReference type="EMBL" id="SJZ53692.1"/>
    </source>
</evidence>
<keyword evidence="3 5" id="KW-1133">Transmembrane helix</keyword>
<protein>
    <submittedName>
        <fullName evidence="7">Uncharacterized membrane protein</fullName>
    </submittedName>
</protein>
<dbReference type="GO" id="GO:0016020">
    <property type="term" value="C:membrane"/>
    <property type="evidence" value="ECO:0007669"/>
    <property type="project" value="UniProtKB-SubCell"/>
</dbReference>
<keyword evidence="8" id="KW-1185">Reference proteome</keyword>
<gene>
    <name evidence="7" type="ORF">SAMN02745126_01534</name>
</gene>
<accession>A0A1T4LG20</accession>
<evidence type="ECO:0000313" key="8">
    <source>
        <dbReference type="Proteomes" id="UP000190092"/>
    </source>
</evidence>
<keyword evidence="2 5" id="KW-0812">Transmembrane</keyword>
<proteinExistence type="predicted"/>
<dbReference type="Proteomes" id="UP000190092">
    <property type="component" value="Unassembled WGS sequence"/>
</dbReference>
<evidence type="ECO:0000259" key="6">
    <source>
        <dbReference type="Pfam" id="PF07298"/>
    </source>
</evidence>
<evidence type="ECO:0000256" key="5">
    <source>
        <dbReference type="SAM" id="Phobius"/>
    </source>
</evidence>
<dbReference type="EMBL" id="FUWJ01000001">
    <property type="protein sequence ID" value="SJZ53692.1"/>
    <property type="molecule type" value="Genomic_DNA"/>
</dbReference>
<feature type="domain" description="NnrU" evidence="6">
    <location>
        <begin position="3"/>
        <end position="186"/>
    </location>
</feature>
<dbReference type="InterPro" id="IPR009915">
    <property type="entry name" value="NnrU_dom"/>
</dbReference>
<evidence type="ECO:0000256" key="3">
    <source>
        <dbReference type="ARBA" id="ARBA00022989"/>
    </source>
</evidence>
<feature type="transmembrane region" description="Helical" evidence="5">
    <location>
        <begin position="112"/>
        <end position="136"/>
    </location>
</feature>
<keyword evidence="4 5" id="KW-0472">Membrane</keyword>
<dbReference type="RefSeq" id="WP_170920818.1">
    <property type="nucleotide sequence ID" value="NZ_FUWJ01000001.1"/>
</dbReference>
<organism evidence="7 8">
    <name type="scientific">Enhydrobacter aerosaccus</name>
    <dbReference type="NCBI Taxonomy" id="225324"/>
    <lineage>
        <taxon>Bacteria</taxon>
        <taxon>Pseudomonadati</taxon>
        <taxon>Pseudomonadota</taxon>
        <taxon>Alphaproteobacteria</taxon>
        <taxon>Hyphomicrobiales</taxon>
        <taxon>Enhydrobacter</taxon>
    </lineage>
</organism>
<comment type="subcellular location">
    <subcellularLocation>
        <location evidence="1">Membrane</location>
        <topology evidence="1">Multi-pass membrane protein</topology>
    </subcellularLocation>
</comment>
<feature type="transmembrane region" description="Helical" evidence="5">
    <location>
        <begin position="40"/>
        <end position="60"/>
    </location>
</feature>
<name>A0A1T4LG20_9HYPH</name>
<dbReference type="AlphaFoldDB" id="A0A1T4LG20"/>
<dbReference type="Pfam" id="PF07298">
    <property type="entry name" value="NnrU"/>
    <property type="match status" value="1"/>
</dbReference>
<evidence type="ECO:0000256" key="1">
    <source>
        <dbReference type="ARBA" id="ARBA00004141"/>
    </source>
</evidence>
<feature type="transmembrane region" description="Helical" evidence="5">
    <location>
        <begin position="72"/>
        <end position="92"/>
    </location>
</feature>